<dbReference type="InterPro" id="IPR042203">
    <property type="entry name" value="Leu/Phe-tRNA_Trfase_C"/>
</dbReference>
<accession>A0A6G8PYH6</accession>
<evidence type="ECO:0000256" key="3">
    <source>
        <dbReference type="ARBA" id="ARBA00023315"/>
    </source>
</evidence>
<dbReference type="AlphaFoldDB" id="A0A6G8PYH6"/>
<reference evidence="5 6" key="1">
    <citation type="submission" date="2019-10" db="EMBL/GenBank/DDBJ databases">
        <title>Rubrobacter sp nov SCSIO 52915 isolated from a deep-sea sediment in the South China Sea.</title>
        <authorList>
            <person name="Chen R.W."/>
        </authorList>
    </citation>
    <scope>NUCLEOTIDE SEQUENCE [LARGE SCALE GENOMIC DNA]</scope>
    <source>
        <strain evidence="5 6">SCSIO 52915</strain>
    </source>
</reference>
<dbReference type="EC" id="2.3.2.6" evidence="4"/>
<dbReference type="Pfam" id="PF03588">
    <property type="entry name" value="Leu_Phe_trans"/>
    <property type="match status" value="1"/>
</dbReference>
<organism evidence="5 6">
    <name type="scientific">Rubrobacter marinus</name>
    <dbReference type="NCBI Taxonomy" id="2653852"/>
    <lineage>
        <taxon>Bacteria</taxon>
        <taxon>Bacillati</taxon>
        <taxon>Actinomycetota</taxon>
        <taxon>Rubrobacteria</taxon>
        <taxon>Rubrobacterales</taxon>
        <taxon>Rubrobacteraceae</taxon>
        <taxon>Rubrobacter</taxon>
    </lineage>
</organism>
<dbReference type="NCBIfam" id="TIGR00667">
    <property type="entry name" value="aat"/>
    <property type="match status" value="1"/>
</dbReference>
<evidence type="ECO:0000256" key="2">
    <source>
        <dbReference type="ARBA" id="ARBA00022679"/>
    </source>
</evidence>
<dbReference type="Gene3D" id="3.40.630.70">
    <property type="entry name" value="Leucyl/phenylalanyl-tRNA-protein transferase, C-terminal domain"/>
    <property type="match status" value="1"/>
</dbReference>
<dbReference type="SUPFAM" id="SSF55729">
    <property type="entry name" value="Acyl-CoA N-acyltransferases (Nat)"/>
    <property type="match status" value="1"/>
</dbReference>
<dbReference type="RefSeq" id="WP_166396922.1">
    <property type="nucleotide sequence ID" value="NZ_CP045121.1"/>
</dbReference>
<dbReference type="InterPro" id="IPR016181">
    <property type="entry name" value="Acyl_CoA_acyltransferase"/>
</dbReference>
<keyword evidence="6" id="KW-1185">Reference proteome</keyword>
<dbReference type="GO" id="GO:0008914">
    <property type="term" value="F:leucyl-tRNA--protein transferase activity"/>
    <property type="evidence" value="ECO:0007669"/>
    <property type="project" value="UniProtKB-UniRule"/>
</dbReference>
<dbReference type="PANTHER" id="PTHR30098">
    <property type="entry name" value="LEUCYL/PHENYLALANYL-TRNA--PROTEIN TRANSFERASE"/>
    <property type="match status" value="1"/>
</dbReference>
<evidence type="ECO:0000256" key="4">
    <source>
        <dbReference type="HAMAP-Rule" id="MF_00688"/>
    </source>
</evidence>
<comment type="function">
    <text evidence="4">Functions in the N-end rule pathway of protein degradation where it conjugates Leu, Phe and, less efficiently, Met from aminoacyl-tRNAs to the N-termini of proteins containing an N-terminal arginine or lysine.</text>
</comment>
<protein>
    <recommendedName>
        <fullName evidence="4">Leucyl/phenylalanyl-tRNA--protein transferase</fullName>
        <ecNumber evidence="4">2.3.2.6</ecNumber>
    </recommendedName>
    <alternativeName>
        <fullName evidence="4">L/F-transferase</fullName>
    </alternativeName>
    <alternativeName>
        <fullName evidence="4">Leucyltransferase</fullName>
    </alternativeName>
    <alternativeName>
        <fullName evidence="4">Phenyalanyltransferase</fullName>
    </alternativeName>
</protein>
<dbReference type="EMBL" id="CP045121">
    <property type="protein sequence ID" value="QIN79261.1"/>
    <property type="molecule type" value="Genomic_DNA"/>
</dbReference>
<keyword evidence="2 4" id="KW-0808">Transferase</keyword>
<dbReference type="GO" id="GO:0030163">
    <property type="term" value="P:protein catabolic process"/>
    <property type="evidence" value="ECO:0007669"/>
    <property type="project" value="UniProtKB-UniRule"/>
</dbReference>
<dbReference type="Proteomes" id="UP000502706">
    <property type="component" value="Chromosome"/>
</dbReference>
<comment type="similarity">
    <text evidence="4">Belongs to the L/F-transferase family.</text>
</comment>
<dbReference type="KEGG" id="rmar:GBA65_12870"/>
<comment type="subcellular location">
    <subcellularLocation>
        <location evidence="4">Cytoplasm</location>
    </subcellularLocation>
</comment>
<sequence>MRLTPQLLEWCYRSGAFPMADPYGRIELYRSDPRAVLELDEFHVPKSLARVVRSGRYEVRIDEDFEGVIRGCARREETWINGEIVRAFVALHRAGKAHSVEAYDRDGNLAGGLYGVALGGAFMGESMFTRARDASKVCFVHLVERLRERSYELLDCQIQNDHLERFGVTEIPEREYLRRLREALSLRRTFV</sequence>
<proteinExistence type="inferred from homology"/>
<comment type="catalytic activity">
    <reaction evidence="4">
        <text>N-terminal L-lysyl-[protein] + L-leucyl-tRNA(Leu) = N-terminal L-leucyl-L-lysyl-[protein] + tRNA(Leu) + H(+)</text>
        <dbReference type="Rhea" id="RHEA:12340"/>
        <dbReference type="Rhea" id="RHEA-COMP:9613"/>
        <dbReference type="Rhea" id="RHEA-COMP:9622"/>
        <dbReference type="Rhea" id="RHEA-COMP:12670"/>
        <dbReference type="Rhea" id="RHEA-COMP:12671"/>
        <dbReference type="ChEBI" id="CHEBI:15378"/>
        <dbReference type="ChEBI" id="CHEBI:65249"/>
        <dbReference type="ChEBI" id="CHEBI:78442"/>
        <dbReference type="ChEBI" id="CHEBI:78494"/>
        <dbReference type="ChEBI" id="CHEBI:133043"/>
        <dbReference type="EC" id="2.3.2.6"/>
    </reaction>
</comment>
<comment type="catalytic activity">
    <reaction evidence="4">
        <text>L-phenylalanyl-tRNA(Phe) + an N-terminal L-alpha-aminoacyl-[protein] = an N-terminal L-phenylalanyl-L-alpha-aminoacyl-[protein] + tRNA(Phe)</text>
        <dbReference type="Rhea" id="RHEA:43632"/>
        <dbReference type="Rhea" id="RHEA-COMP:9668"/>
        <dbReference type="Rhea" id="RHEA-COMP:9699"/>
        <dbReference type="Rhea" id="RHEA-COMP:10636"/>
        <dbReference type="Rhea" id="RHEA-COMP:10637"/>
        <dbReference type="ChEBI" id="CHEBI:78442"/>
        <dbReference type="ChEBI" id="CHEBI:78531"/>
        <dbReference type="ChEBI" id="CHEBI:78597"/>
        <dbReference type="ChEBI" id="CHEBI:83561"/>
        <dbReference type="EC" id="2.3.2.6"/>
    </reaction>
</comment>
<name>A0A6G8PYH6_9ACTN</name>
<keyword evidence="3 4" id="KW-0012">Acyltransferase</keyword>
<dbReference type="InterPro" id="IPR004616">
    <property type="entry name" value="Leu/Phe-tRNA_Trfase"/>
</dbReference>
<dbReference type="FunFam" id="3.40.630.70:FF:000001">
    <property type="entry name" value="Leucyl/phenylalanyl-tRNA--protein transferase"/>
    <property type="match status" value="1"/>
</dbReference>
<dbReference type="PANTHER" id="PTHR30098:SF2">
    <property type="entry name" value="LEUCYL_PHENYLALANYL-TRNA--PROTEIN TRANSFERASE"/>
    <property type="match status" value="1"/>
</dbReference>
<keyword evidence="1 4" id="KW-0963">Cytoplasm</keyword>
<dbReference type="HAMAP" id="MF_00688">
    <property type="entry name" value="Leu_Phe_trans"/>
    <property type="match status" value="1"/>
</dbReference>
<dbReference type="GO" id="GO:0005737">
    <property type="term" value="C:cytoplasm"/>
    <property type="evidence" value="ECO:0007669"/>
    <property type="project" value="UniProtKB-SubCell"/>
</dbReference>
<evidence type="ECO:0000256" key="1">
    <source>
        <dbReference type="ARBA" id="ARBA00022490"/>
    </source>
</evidence>
<evidence type="ECO:0000313" key="5">
    <source>
        <dbReference type="EMBL" id="QIN79261.1"/>
    </source>
</evidence>
<gene>
    <name evidence="4" type="primary">aat</name>
    <name evidence="5" type="ORF">GBA65_12870</name>
</gene>
<evidence type="ECO:0000313" key="6">
    <source>
        <dbReference type="Proteomes" id="UP000502706"/>
    </source>
</evidence>
<comment type="catalytic activity">
    <reaction evidence="4">
        <text>N-terminal L-arginyl-[protein] + L-leucyl-tRNA(Leu) = N-terminal L-leucyl-L-arginyl-[protein] + tRNA(Leu) + H(+)</text>
        <dbReference type="Rhea" id="RHEA:50416"/>
        <dbReference type="Rhea" id="RHEA-COMP:9613"/>
        <dbReference type="Rhea" id="RHEA-COMP:9622"/>
        <dbReference type="Rhea" id="RHEA-COMP:12672"/>
        <dbReference type="Rhea" id="RHEA-COMP:12673"/>
        <dbReference type="ChEBI" id="CHEBI:15378"/>
        <dbReference type="ChEBI" id="CHEBI:64719"/>
        <dbReference type="ChEBI" id="CHEBI:78442"/>
        <dbReference type="ChEBI" id="CHEBI:78494"/>
        <dbReference type="ChEBI" id="CHEBI:133044"/>
        <dbReference type="EC" id="2.3.2.6"/>
    </reaction>
</comment>